<evidence type="ECO:0000313" key="1">
    <source>
        <dbReference type="EMBL" id="GFO21213.1"/>
    </source>
</evidence>
<sequence>MVLTRKRKLFLLWWHRREGLASKGRLWIHPIRKDRKTLGEFKLLPYIFDDDEKCFEYFRTLPTTFQSLLNLCASMFQKRNTKWRKSISPNERLVVTPRALFLLTQVQSAVHRPFFSGVCNQRVWGRQSFFSIPTYQKMHGMLDVILIVR</sequence>
<organism evidence="1 2">
    <name type="scientific">Plakobranchus ocellatus</name>
    <dbReference type="NCBI Taxonomy" id="259542"/>
    <lineage>
        <taxon>Eukaryota</taxon>
        <taxon>Metazoa</taxon>
        <taxon>Spiralia</taxon>
        <taxon>Lophotrochozoa</taxon>
        <taxon>Mollusca</taxon>
        <taxon>Gastropoda</taxon>
        <taxon>Heterobranchia</taxon>
        <taxon>Euthyneura</taxon>
        <taxon>Panpulmonata</taxon>
        <taxon>Sacoglossa</taxon>
        <taxon>Placobranchoidea</taxon>
        <taxon>Plakobranchidae</taxon>
        <taxon>Plakobranchus</taxon>
    </lineage>
</organism>
<name>A0AAV4BQ16_9GAST</name>
<dbReference type="AlphaFoldDB" id="A0AAV4BQ16"/>
<comment type="caution">
    <text evidence="1">The sequence shown here is derived from an EMBL/GenBank/DDBJ whole genome shotgun (WGS) entry which is preliminary data.</text>
</comment>
<reference evidence="1 2" key="1">
    <citation type="journal article" date="2021" name="Elife">
        <title>Chloroplast acquisition without the gene transfer in kleptoplastic sea slugs, Plakobranchus ocellatus.</title>
        <authorList>
            <person name="Maeda T."/>
            <person name="Takahashi S."/>
            <person name="Yoshida T."/>
            <person name="Shimamura S."/>
            <person name="Takaki Y."/>
            <person name="Nagai Y."/>
            <person name="Toyoda A."/>
            <person name="Suzuki Y."/>
            <person name="Arimoto A."/>
            <person name="Ishii H."/>
            <person name="Satoh N."/>
            <person name="Nishiyama T."/>
            <person name="Hasebe M."/>
            <person name="Maruyama T."/>
            <person name="Minagawa J."/>
            <person name="Obokata J."/>
            <person name="Shigenobu S."/>
        </authorList>
    </citation>
    <scope>NUCLEOTIDE SEQUENCE [LARGE SCALE GENOMIC DNA]</scope>
</reference>
<keyword evidence="2" id="KW-1185">Reference proteome</keyword>
<gene>
    <name evidence="1" type="ORF">PoB_004771800</name>
</gene>
<dbReference type="Proteomes" id="UP000735302">
    <property type="component" value="Unassembled WGS sequence"/>
</dbReference>
<proteinExistence type="predicted"/>
<accession>A0AAV4BQ16</accession>
<dbReference type="EMBL" id="BLXT01005251">
    <property type="protein sequence ID" value="GFO21213.1"/>
    <property type="molecule type" value="Genomic_DNA"/>
</dbReference>
<evidence type="ECO:0000313" key="2">
    <source>
        <dbReference type="Proteomes" id="UP000735302"/>
    </source>
</evidence>
<protein>
    <submittedName>
        <fullName evidence="1">Uncharacterized protein</fullName>
    </submittedName>
</protein>